<dbReference type="EMBL" id="CP036402">
    <property type="protein sequence ID" value="QBI19933.1"/>
    <property type="molecule type" value="Genomic_DNA"/>
</dbReference>
<accession>A0A411YFB2</accession>
<dbReference type="SUPFAM" id="SSF51735">
    <property type="entry name" value="NAD(P)-binding Rossmann-fold domains"/>
    <property type="match status" value="1"/>
</dbReference>
<reference evidence="5 6" key="1">
    <citation type="submission" date="2019-01" db="EMBL/GenBank/DDBJ databases">
        <title>Egibacter rhizosphaerae EGI 80759T.</title>
        <authorList>
            <person name="Chen D.-D."/>
            <person name="Tian Y."/>
            <person name="Jiao J.-Y."/>
            <person name="Zhang X.-T."/>
            <person name="Zhang Y.-G."/>
            <person name="Zhang Y."/>
            <person name="Xiao M."/>
            <person name="Shu W.-S."/>
            <person name="Li W.-J."/>
        </authorList>
    </citation>
    <scope>NUCLEOTIDE SEQUENCE [LARGE SCALE GENOMIC DNA]</scope>
    <source>
        <strain evidence="5 6">EGI 80759</strain>
    </source>
</reference>
<keyword evidence="6" id="KW-1185">Reference proteome</keyword>
<evidence type="ECO:0008006" key="7">
    <source>
        <dbReference type="Google" id="ProtNLM"/>
    </source>
</evidence>
<name>A0A411YFB2_9ACTN</name>
<dbReference type="InterPro" id="IPR055170">
    <property type="entry name" value="GFO_IDH_MocA-like_dom"/>
</dbReference>
<dbReference type="Pfam" id="PF01408">
    <property type="entry name" value="GFO_IDH_MocA"/>
    <property type="match status" value="1"/>
</dbReference>
<dbReference type="PANTHER" id="PTHR42840:SF3">
    <property type="entry name" value="BINDING ROSSMANN FOLD OXIDOREDUCTASE, PUTATIVE (AFU_ORTHOLOGUE AFUA_2G10240)-RELATED"/>
    <property type="match status" value="1"/>
</dbReference>
<gene>
    <name evidence="5" type="ORF">ER308_10415</name>
</gene>
<protein>
    <recommendedName>
        <fullName evidence="7">Oxidoreductase</fullName>
    </recommendedName>
</protein>
<dbReference type="KEGG" id="erz:ER308_10415"/>
<dbReference type="SUPFAM" id="SSF55347">
    <property type="entry name" value="Glyceraldehyde-3-phosphate dehydrogenase-like, C-terminal domain"/>
    <property type="match status" value="1"/>
</dbReference>
<dbReference type="OrthoDB" id="256869at2"/>
<evidence type="ECO:0000313" key="6">
    <source>
        <dbReference type="Proteomes" id="UP000291469"/>
    </source>
</evidence>
<dbReference type="Proteomes" id="UP000291469">
    <property type="component" value="Chromosome"/>
</dbReference>
<dbReference type="AlphaFoldDB" id="A0A411YFB2"/>
<evidence type="ECO:0000256" key="1">
    <source>
        <dbReference type="ARBA" id="ARBA00010928"/>
    </source>
</evidence>
<comment type="similarity">
    <text evidence="1">Belongs to the Gfo/Idh/MocA family.</text>
</comment>
<dbReference type="GO" id="GO:0000166">
    <property type="term" value="F:nucleotide binding"/>
    <property type="evidence" value="ECO:0007669"/>
    <property type="project" value="InterPro"/>
</dbReference>
<dbReference type="Gene3D" id="3.40.50.720">
    <property type="entry name" value="NAD(P)-binding Rossmann-like Domain"/>
    <property type="match status" value="1"/>
</dbReference>
<keyword evidence="2" id="KW-0560">Oxidoreductase</keyword>
<evidence type="ECO:0000256" key="2">
    <source>
        <dbReference type="ARBA" id="ARBA00023002"/>
    </source>
</evidence>
<dbReference type="GO" id="GO:0016491">
    <property type="term" value="F:oxidoreductase activity"/>
    <property type="evidence" value="ECO:0007669"/>
    <property type="project" value="UniProtKB-KW"/>
</dbReference>
<dbReference type="Pfam" id="PF22725">
    <property type="entry name" value="GFO_IDH_MocA_C3"/>
    <property type="match status" value="1"/>
</dbReference>
<evidence type="ECO:0000313" key="5">
    <source>
        <dbReference type="EMBL" id="QBI19933.1"/>
    </source>
</evidence>
<dbReference type="Gene3D" id="3.30.360.10">
    <property type="entry name" value="Dihydrodipicolinate Reductase, domain 2"/>
    <property type="match status" value="1"/>
</dbReference>
<evidence type="ECO:0000259" key="4">
    <source>
        <dbReference type="Pfam" id="PF22725"/>
    </source>
</evidence>
<evidence type="ECO:0000259" key="3">
    <source>
        <dbReference type="Pfam" id="PF01408"/>
    </source>
</evidence>
<dbReference type="InterPro" id="IPR036291">
    <property type="entry name" value="NAD(P)-bd_dom_sf"/>
</dbReference>
<proteinExistence type="inferred from homology"/>
<dbReference type="PANTHER" id="PTHR42840">
    <property type="entry name" value="NAD(P)-BINDING ROSSMANN-FOLD SUPERFAMILY PROTEIN-RELATED"/>
    <property type="match status" value="1"/>
</dbReference>
<organism evidence="5 6">
    <name type="scientific">Egibacter rhizosphaerae</name>
    <dbReference type="NCBI Taxonomy" id="1670831"/>
    <lineage>
        <taxon>Bacteria</taxon>
        <taxon>Bacillati</taxon>
        <taxon>Actinomycetota</taxon>
        <taxon>Nitriliruptoria</taxon>
        <taxon>Egibacterales</taxon>
        <taxon>Egibacteraceae</taxon>
        <taxon>Egibacter</taxon>
    </lineage>
</organism>
<feature type="domain" description="Gfo/Idh/MocA-like oxidoreductase N-terminal" evidence="3">
    <location>
        <begin position="6"/>
        <end position="124"/>
    </location>
</feature>
<sequence length="342" mass="36317">MENSGLRVVLAGAGRAGMVHGRNLAGRVPGARLVGVADADADTAEAAARELGCERWWDEPAKAVADEGVDAVVIASPTFTHVDIAVTALDAGRHVLCEKPLAPTLADARRIKEAAERSSAAFVMAFMRRYSPNVSAAKRAIEAGDIGRPLFARSTTRGPGLPPEWAWDPERSAGLIAEVNSHDLDSVRWFVGQEYVRVHAVGRAAKRPDLAARYPNFVDLIAATYEFDEGGIAQVDGACPADYAYDARLEVYGTEGALFVGDAREQGAALVVRSDAARSEPAQSWRTVFAAGYLGEDEHFVRVAAGIQEPGTTVDDGIRALEAALATNRSAELGRPVAIAEL</sequence>
<feature type="domain" description="GFO/IDH/MocA-like oxidoreductase" evidence="4">
    <location>
        <begin position="135"/>
        <end position="258"/>
    </location>
</feature>
<dbReference type="RefSeq" id="WP_131154930.1">
    <property type="nucleotide sequence ID" value="NZ_CP036402.1"/>
</dbReference>
<dbReference type="InterPro" id="IPR000683">
    <property type="entry name" value="Gfo/Idh/MocA-like_OxRdtase_N"/>
</dbReference>